<dbReference type="InterPro" id="IPR054765">
    <property type="entry name" value="SLBB_dom"/>
</dbReference>
<dbReference type="RefSeq" id="WP_166589807.1">
    <property type="nucleotide sequence ID" value="NZ_CP090311.1"/>
</dbReference>
<keyword evidence="14" id="KW-0449">Lipoprotein</keyword>
<keyword evidence="4" id="KW-1134">Transmembrane beta strand</keyword>
<dbReference type="GO" id="GO:0015288">
    <property type="term" value="F:porin activity"/>
    <property type="evidence" value="ECO:0007669"/>
    <property type="project" value="UniProtKB-KW"/>
</dbReference>
<keyword evidence="9" id="KW-0406">Ion transport</keyword>
<keyword evidence="7" id="KW-0732">Signal</keyword>
<evidence type="ECO:0000256" key="14">
    <source>
        <dbReference type="ARBA" id="ARBA00023288"/>
    </source>
</evidence>
<proteinExistence type="inferred from homology"/>
<keyword evidence="5" id="KW-0762">Sugar transport</keyword>
<organism evidence="17 18">
    <name type="scientific">Pseudomonas kielensis</name>
    <dbReference type="NCBI Taxonomy" id="2762577"/>
    <lineage>
        <taxon>Bacteria</taxon>
        <taxon>Pseudomonadati</taxon>
        <taxon>Pseudomonadota</taxon>
        <taxon>Gammaproteobacteria</taxon>
        <taxon>Pseudomonadales</taxon>
        <taxon>Pseudomonadaceae</taxon>
        <taxon>Pseudomonas</taxon>
    </lineage>
</organism>
<evidence type="ECO:0000313" key="17">
    <source>
        <dbReference type="EMBL" id="MBC2688401.1"/>
    </source>
</evidence>
<evidence type="ECO:0000256" key="3">
    <source>
        <dbReference type="ARBA" id="ARBA00022448"/>
    </source>
</evidence>
<keyword evidence="8" id="KW-0625">Polysaccharide transport</keyword>
<keyword evidence="12" id="KW-0564">Palmitate</keyword>
<dbReference type="PANTHER" id="PTHR33619:SF3">
    <property type="entry name" value="POLYSACCHARIDE EXPORT PROTEIN GFCE-RELATED"/>
    <property type="match status" value="1"/>
</dbReference>
<evidence type="ECO:0000259" key="16">
    <source>
        <dbReference type="Pfam" id="PF22461"/>
    </source>
</evidence>
<keyword evidence="11" id="KW-0472">Membrane</keyword>
<comment type="similarity">
    <text evidence="2">Belongs to the BexD/CtrA/VexA family.</text>
</comment>
<keyword evidence="6" id="KW-0812">Transmembrane</keyword>
<evidence type="ECO:0000256" key="13">
    <source>
        <dbReference type="ARBA" id="ARBA00023237"/>
    </source>
</evidence>
<dbReference type="Pfam" id="PF02563">
    <property type="entry name" value="Poly_export"/>
    <property type="match status" value="1"/>
</dbReference>
<evidence type="ECO:0000256" key="4">
    <source>
        <dbReference type="ARBA" id="ARBA00022452"/>
    </source>
</evidence>
<reference evidence="17 18" key="1">
    <citation type="submission" date="2020-08" db="EMBL/GenBank/DDBJ databases">
        <title>Pseudomonas sp. nov.</title>
        <authorList>
            <person name="Gieschler S."/>
            <person name="Fiedler G."/>
            <person name="Brinks E."/>
            <person name="Boehnlein C."/>
            <person name="Franz C.M.A.P."/>
            <person name="Kabisch J."/>
        </authorList>
    </citation>
    <scope>NUCLEOTIDE SEQUENCE [LARGE SCALE GENOMIC DNA]</scope>
    <source>
        <strain evidence="17 18">MBT-1</strain>
    </source>
</reference>
<evidence type="ECO:0000256" key="12">
    <source>
        <dbReference type="ARBA" id="ARBA00023139"/>
    </source>
</evidence>
<evidence type="ECO:0000256" key="1">
    <source>
        <dbReference type="ARBA" id="ARBA00004571"/>
    </source>
</evidence>
<dbReference type="GO" id="GO:0015159">
    <property type="term" value="F:polysaccharide transmembrane transporter activity"/>
    <property type="evidence" value="ECO:0007669"/>
    <property type="project" value="InterPro"/>
</dbReference>
<keyword evidence="10" id="KW-0626">Porin</keyword>
<keyword evidence="18" id="KW-1185">Reference proteome</keyword>
<feature type="domain" description="SLBB" evidence="16">
    <location>
        <begin position="97"/>
        <end position="179"/>
    </location>
</feature>
<evidence type="ECO:0000256" key="7">
    <source>
        <dbReference type="ARBA" id="ARBA00022729"/>
    </source>
</evidence>
<feature type="domain" description="Polysaccharide export protein N-terminal" evidence="15">
    <location>
        <begin position="19"/>
        <end position="90"/>
    </location>
</feature>
<dbReference type="InterPro" id="IPR003715">
    <property type="entry name" value="Poly_export_N"/>
</dbReference>
<evidence type="ECO:0000256" key="11">
    <source>
        <dbReference type="ARBA" id="ARBA00023136"/>
    </source>
</evidence>
<evidence type="ECO:0000259" key="15">
    <source>
        <dbReference type="Pfam" id="PF02563"/>
    </source>
</evidence>
<dbReference type="AlphaFoldDB" id="A0A7X1G9Q1"/>
<evidence type="ECO:0000256" key="6">
    <source>
        <dbReference type="ARBA" id="ARBA00022692"/>
    </source>
</evidence>
<evidence type="ECO:0000313" key="18">
    <source>
        <dbReference type="Proteomes" id="UP000526003"/>
    </source>
</evidence>
<evidence type="ECO:0000256" key="5">
    <source>
        <dbReference type="ARBA" id="ARBA00022597"/>
    </source>
</evidence>
<evidence type="ECO:0000256" key="9">
    <source>
        <dbReference type="ARBA" id="ARBA00023065"/>
    </source>
</evidence>
<evidence type="ECO:0000256" key="8">
    <source>
        <dbReference type="ARBA" id="ARBA00023047"/>
    </source>
</evidence>
<keyword evidence="3" id="KW-0813">Transport</keyword>
<dbReference type="Pfam" id="PF22461">
    <property type="entry name" value="SLBB_2"/>
    <property type="match status" value="1"/>
</dbReference>
<dbReference type="Gene3D" id="3.10.560.10">
    <property type="entry name" value="Outer membrane lipoprotein wza domain like"/>
    <property type="match status" value="1"/>
</dbReference>
<name>A0A7X1G9Q1_9PSED</name>
<keyword evidence="13" id="KW-0998">Cell outer membrane</keyword>
<protein>
    <submittedName>
        <fullName evidence="17">Polysaccharide biosynthesis/export family protein</fullName>
    </submittedName>
</protein>
<dbReference type="GO" id="GO:0009279">
    <property type="term" value="C:cell outer membrane"/>
    <property type="evidence" value="ECO:0007669"/>
    <property type="project" value="UniProtKB-SubCell"/>
</dbReference>
<accession>A0A7X1G9Q1</accession>
<gene>
    <name evidence="17" type="ORF">H7995_01165</name>
</gene>
<dbReference type="Proteomes" id="UP000526003">
    <property type="component" value="Unassembled WGS sequence"/>
</dbReference>
<comment type="caution">
    <text evidence="17">The sequence shown here is derived from an EMBL/GenBank/DDBJ whole genome shotgun (WGS) entry which is preliminary data.</text>
</comment>
<dbReference type="GO" id="GO:0046930">
    <property type="term" value="C:pore complex"/>
    <property type="evidence" value="ECO:0007669"/>
    <property type="project" value="UniProtKB-KW"/>
</dbReference>
<comment type="subcellular location">
    <subcellularLocation>
        <location evidence="1">Cell outer membrane</location>
        <topology evidence="1">Multi-pass membrane protein</topology>
    </subcellularLocation>
</comment>
<dbReference type="GO" id="GO:0006811">
    <property type="term" value="P:monoatomic ion transport"/>
    <property type="evidence" value="ECO:0007669"/>
    <property type="project" value="UniProtKB-KW"/>
</dbReference>
<sequence length="224" mass="24322">MAGSQTLPLLGKDGVVPGGKYLIRPGDDLDIKFYTAKDYDEAIPVRPDGFISMQRVSDIKAAGLTPDELSAAISKAYTGKLSDSSVSVMVKSFKGFRAYIGGEVAKPQVIPMEGGITVMQAIYRAGGLRYTAHPESVVLIRKQENGEPKSYHLDLSDQAIELGKNDMAVALNPYDVIYVPRSPIANANLWVTQYITDLLLFKGINFGFSVNRNYNSGDSSDGTF</sequence>
<evidence type="ECO:0000256" key="10">
    <source>
        <dbReference type="ARBA" id="ARBA00023114"/>
    </source>
</evidence>
<evidence type="ECO:0000256" key="2">
    <source>
        <dbReference type="ARBA" id="ARBA00009450"/>
    </source>
</evidence>
<dbReference type="InterPro" id="IPR049712">
    <property type="entry name" value="Poly_export"/>
</dbReference>
<dbReference type="EMBL" id="JACMYG010000001">
    <property type="protein sequence ID" value="MBC2688401.1"/>
    <property type="molecule type" value="Genomic_DNA"/>
</dbReference>
<dbReference type="PANTHER" id="PTHR33619">
    <property type="entry name" value="POLYSACCHARIDE EXPORT PROTEIN GFCE-RELATED"/>
    <property type="match status" value="1"/>
</dbReference>